<dbReference type="EMBL" id="WLZX01000001">
    <property type="protein sequence ID" value="MTD26191.1"/>
    <property type="molecule type" value="Genomic_DNA"/>
</dbReference>
<gene>
    <name evidence="1" type="ORF">GK011_04425</name>
</gene>
<accession>A0ABW9R9M2</accession>
<comment type="caution">
    <text evidence="1">The sequence shown here is derived from an EMBL/GenBank/DDBJ whole genome shotgun (WGS) entry which is preliminary data.</text>
</comment>
<dbReference type="Proteomes" id="UP000480164">
    <property type="component" value="Unassembled WGS sequence"/>
</dbReference>
<reference evidence="1 2" key="1">
    <citation type="submission" date="2019-11" db="EMBL/GenBank/DDBJ databases">
        <title>Erwinia sp. nov., isolated from feces of birds in Tibet plateau of China.</title>
        <authorList>
            <person name="Ge Y."/>
        </authorList>
    </citation>
    <scope>NUCLEOTIDE SEQUENCE [LARGE SCALE GENOMIC DNA]</scope>
    <source>
        <strain evidence="1 2">J316</strain>
    </source>
</reference>
<protein>
    <submittedName>
        <fullName evidence="1">Uncharacterized protein</fullName>
    </submittedName>
</protein>
<keyword evidence="2" id="KW-1185">Reference proteome</keyword>
<sequence length="281" mass="33034">MIKGKECRKFSPETMQLLFTAIDEDDVVDESVSLPVVINLQCSQEDIKNNYALCIQHWEEGFTRRMLLGLILKVSGGAGLNEEERRQLKNIRSRYKHLRFAQRLYSKNHRSMFFFSKITMFLGRFQDAFRNDKTEEITFYSRLLRIYLTPPFWLWVKYSVRHVSLDSVSAFIHYRQQQILKLKALIASPQLTGKEFHTVRKIISQQVSYYDTLRAIKPADNEAREISRFLAAINGLMGDRHDEMVADSLSGRKSYKEKVSMDLDIRQRLELLVERYPVGQH</sequence>
<name>A0ABW9R9M2_9GAMM</name>
<evidence type="ECO:0000313" key="1">
    <source>
        <dbReference type="EMBL" id="MTD26191.1"/>
    </source>
</evidence>
<evidence type="ECO:0000313" key="2">
    <source>
        <dbReference type="Proteomes" id="UP000480164"/>
    </source>
</evidence>
<proteinExistence type="predicted"/>
<organism evidence="1 2">
    <name type="scientific">Erwinia sorbitola</name>
    <dbReference type="NCBI Taxonomy" id="2681984"/>
    <lineage>
        <taxon>Bacteria</taxon>
        <taxon>Pseudomonadati</taxon>
        <taxon>Pseudomonadota</taxon>
        <taxon>Gammaproteobacteria</taxon>
        <taxon>Enterobacterales</taxon>
        <taxon>Erwiniaceae</taxon>
        <taxon>Erwinia</taxon>
    </lineage>
</organism>
<dbReference type="RefSeq" id="WP_154751464.1">
    <property type="nucleotide sequence ID" value="NZ_WLZX01000001.1"/>
</dbReference>